<dbReference type="HOGENOM" id="CLU_089876_11_2_9"/>
<evidence type="ECO:0000313" key="4">
    <source>
        <dbReference type="Proteomes" id="UP000007488"/>
    </source>
</evidence>
<protein>
    <submittedName>
        <fullName evidence="3">Phenylacetic acid degradation-related protein</fullName>
    </submittedName>
</protein>
<organism evidence="3 4">
    <name type="scientific">Syntrophobotulus glycolicus (strain DSM 8271 / FlGlyR)</name>
    <dbReference type="NCBI Taxonomy" id="645991"/>
    <lineage>
        <taxon>Bacteria</taxon>
        <taxon>Bacillati</taxon>
        <taxon>Bacillota</taxon>
        <taxon>Clostridia</taxon>
        <taxon>Eubacteriales</taxon>
        <taxon>Desulfitobacteriaceae</taxon>
        <taxon>Syntrophobotulus</taxon>
    </lineage>
</organism>
<dbReference type="EMBL" id="CP002547">
    <property type="protein sequence ID" value="ADY55931.1"/>
    <property type="molecule type" value="Genomic_DNA"/>
</dbReference>
<dbReference type="InterPro" id="IPR029069">
    <property type="entry name" value="HotDog_dom_sf"/>
</dbReference>
<dbReference type="Pfam" id="PF03061">
    <property type="entry name" value="4HBT"/>
    <property type="match status" value="1"/>
</dbReference>
<dbReference type="InterPro" id="IPR003736">
    <property type="entry name" value="PAAI_dom"/>
</dbReference>
<dbReference type="PANTHER" id="PTHR42856:SF1">
    <property type="entry name" value="ACYL-COENZYME A THIOESTERASE PAAI"/>
    <property type="match status" value="1"/>
</dbReference>
<dbReference type="CDD" id="cd03443">
    <property type="entry name" value="PaaI_thioesterase"/>
    <property type="match status" value="1"/>
</dbReference>
<dbReference type="STRING" id="645991.Sgly_1633"/>
<name>F0SY96_SYNGF</name>
<dbReference type="PANTHER" id="PTHR42856">
    <property type="entry name" value="ACYL-COENZYME A THIOESTERASE PAAI"/>
    <property type="match status" value="1"/>
</dbReference>
<dbReference type="OrthoDB" id="286702at2"/>
<dbReference type="SUPFAM" id="SSF54637">
    <property type="entry name" value="Thioesterase/thiol ester dehydrase-isomerase"/>
    <property type="match status" value="1"/>
</dbReference>
<accession>F0SY96</accession>
<proteinExistence type="predicted"/>
<feature type="domain" description="Thioesterase" evidence="2">
    <location>
        <begin position="46"/>
        <end position="116"/>
    </location>
</feature>
<evidence type="ECO:0000256" key="1">
    <source>
        <dbReference type="ARBA" id="ARBA00022801"/>
    </source>
</evidence>
<evidence type="ECO:0000313" key="3">
    <source>
        <dbReference type="EMBL" id="ADY55931.1"/>
    </source>
</evidence>
<evidence type="ECO:0000259" key="2">
    <source>
        <dbReference type="Pfam" id="PF03061"/>
    </source>
</evidence>
<dbReference type="Proteomes" id="UP000007488">
    <property type="component" value="Chromosome"/>
</dbReference>
<dbReference type="KEGG" id="sgy:Sgly_1633"/>
<keyword evidence="4" id="KW-1185">Reference proteome</keyword>
<gene>
    <name evidence="3" type="ordered locus">Sgly_1633</name>
</gene>
<reference evidence="3 4" key="1">
    <citation type="journal article" date="2011" name="Stand. Genomic Sci.">
        <title>Complete genome sequence of Syntrophobotulus glycolicus type strain (FlGlyR).</title>
        <authorList>
            <person name="Han C."/>
            <person name="Mwirichia R."/>
            <person name="Chertkov O."/>
            <person name="Held B."/>
            <person name="Lapidus A."/>
            <person name="Nolan M."/>
            <person name="Lucas S."/>
            <person name="Hammon N."/>
            <person name="Deshpande S."/>
            <person name="Cheng J.F."/>
            <person name="Tapia R."/>
            <person name="Goodwin L."/>
            <person name="Pitluck S."/>
            <person name="Huntemann M."/>
            <person name="Liolios K."/>
            <person name="Ivanova N."/>
            <person name="Pagani I."/>
            <person name="Mavromatis K."/>
            <person name="Ovchinikova G."/>
            <person name="Pati A."/>
            <person name="Chen A."/>
            <person name="Palaniappan K."/>
            <person name="Land M."/>
            <person name="Hauser L."/>
            <person name="Brambilla E.M."/>
            <person name="Rohde M."/>
            <person name="Spring S."/>
            <person name="Sikorski J."/>
            <person name="Goker M."/>
            <person name="Woyke T."/>
            <person name="Bristow J."/>
            <person name="Eisen J.A."/>
            <person name="Markowitz V."/>
            <person name="Hugenholtz P."/>
            <person name="Kyrpides N.C."/>
            <person name="Klenk H.P."/>
            <person name="Detter J.C."/>
        </authorList>
    </citation>
    <scope>NUCLEOTIDE SEQUENCE [LARGE SCALE GENOMIC DNA]</scope>
    <source>
        <strain evidence="4">DSM 8271 / FlGlyR</strain>
    </source>
</reference>
<dbReference type="InterPro" id="IPR006683">
    <property type="entry name" value="Thioestr_dom"/>
</dbReference>
<dbReference type="Gene3D" id="3.10.129.10">
    <property type="entry name" value="Hotdog Thioesterase"/>
    <property type="match status" value="1"/>
</dbReference>
<dbReference type="eggNOG" id="COG2050">
    <property type="taxonomic scope" value="Bacteria"/>
</dbReference>
<dbReference type="InterPro" id="IPR052723">
    <property type="entry name" value="Acyl-CoA_thioesterase_PaaI"/>
</dbReference>
<keyword evidence="1" id="KW-0378">Hydrolase</keyword>
<dbReference type="RefSeq" id="WP_013624799.1">
    <property type="nucleotide sequence ID" value="NC_015172.1"/>
</dbReference>
<sequence>MNKIIKFFEKDQFAAMCGIKLIEARPGYALARVNISEDHLNAVRIVQGGLIFTLADLAFAAAINSYGQVAVSISSNISYFKSARGGELLAEAKEVSVNQKLANYDIEIFDENKELIAKFNGTAYIKKEQIDFEK</sequence>
<dbReference type="GO" id="GO:0016289">
    <property type="term" value="F:acyl-CoA hydrolase activity"/>
    <property type="evidence" value="ECO:0007669"/>
    <property type="project" value="UniProtKB-ARBA"/>
</dbReference>
<dbReference type="AlphaFoldDB" id="F0SY96"/>
<reference evidence="4" key="2">
    <citation type="submission" date="2011-02" db="EMBL/GenBank/DDBJ databases">
        <title>The complete genome of Syntrophobotulus glycolicus DSM 8271.</title>
        <authorList>
            <person name="Lucas S."/>
            <person name="Copeland A."/>
            <person name="Lapidus A."/>
            <person name="Bruce D."/>
            <person name="Goodwin L."/>
            <person name="Pitluck S."/>
            <person name="Kyrpides N."/>
            <person name="Mavromatis K."/>
            <person name="Pagani I."/>
            <person name="Ivanova N."/>
            <person name="Mikhailova N."/>
            <person name="Chertkov O."/>
            <person name="Held B."/>
            <person name="Detter J.C."/>
            <person name="Tapia R."/>
            <person name="Han C."/>
            <person name="Land M."/>
            <person name="Hauser L."/>
            <person name="Markowitz V."/>
            <person name="Cheng J.-F."/>
            <person name="Hugenholtz P."/>
            <person name="Woyke T."/>
            <person name="Wu D."/>
            <person name="Spring S."/>
            <person name="Schroeder M."/>
            <person name="Brambilla E."/>
            <person name="Klenk H.-P."/>
            <person name="Eisen J.A."/>
        </authorList>
    </citation>
    <scope>NUCLEOTIDE SEQUENCE [LARGE SCALE GENOMIC DNA]</scope>
    <source>
        <strain evidence="4">DSM 8271 / FlGlyR</strain>
    </source>
</reference>
<dbReference type="NCBIfam" id="TIGR00369">
    <property type="entry name" value="unchar_dom_1"/>
    <property type="match status" value="1"/>
</dbReference>